<proteinExistence type="inferred from homology"/>
<dbReference type="GO" id="GO:0006364">
    <property type="term" value="P:rRNA processing"/>
    <property type="evidence" value="ECO:0007669"/>
    <property type="project" value="UniProtKB-ARBA"/>
</dbReference>
<dbReference type="GO" id="GO:0001522">
    <property type="term" value="P:pseudouridine synthesis"/>
    <property type="evidence" value="ECO:0007669"/>
    <property type="project" value="InterPro"/>
</dbReference>
<dbReference type="GO" id="GO:0009982">
    <property type="term" value="F:pseudouridine synthase activity"/>
    <property type="evidence" value="ECO:0007669"/>
    <property type="project" value="InterPro"/>
</dbReference>
<dbReference type="Proteomes" id="UP000012073">
    <property type="component" value="Unassembled WGS sequence"/>
</dbReference>
<dbReference type="InterPro" id="IPR050343">
    <property type="entry name" value="RsuA_PseudoU_synthase"/>
</dbReference>
<evidence type="ECO:0000313" key="5">
    <source>
        <dbReference type="Proteomes" id="UP000012073"/>
    </source>
</evidence>
<dbReference type="PANTHER" id="PTHR47683">
    <property type="entry name" value="PSEUDOURIDINE SYNTHASE FAMILY PROTEIN-RELATED"/>
    <property type="match status" value="1"/>
</dbReference>
<dbReference type="PhylomeDB" id="R7QKV7"/>
<dbReference type="InterPro" id="IPR006145">
    <property type="entry name" value="PsdUridine_synth_RsuA/RluA"/>
</dbReference>
<evidence type="ECO:0000313" key="4">
    <source>
        <dbReference type="EMBL" id="CDF38005.1"/>
    </source>
</evidence>
<dbReference type="PROSITE" id="PS01149">
    <property type="entry name" value="PSI_RSU"/>
    <property type="match status" value="1"/>
</dbReference>
<dbReference type="Gene3D" id="3.30.70.1560">
    <property type="entry name" value="Alpha-L RNA-binding motif"/>
    <property type="match status" value="1"/>
</dbReference>
<evidence type="ECO:0000259" key="3">
    <source>
        <dbReference type="Pfam" id="PF00849"/>
    </source>
</evidence>
<dbReference type="Gene3D" id="3.30.70.580">
    <property type="entry name" value="Pseudouridine synthase I, catalytic domain, N-terminal subdomain"/>
    <property type="match status" value="1"/>
</dbReference>
<protein>
    <recommendedName>
        <fullName evidence="3">Pseudouridine synthase RsuA/RluA-like domain-containing protein</fullName>
    </recommendedName>
</protein>
<comment type="similarity">
    <text evidence="1">Belongs to the pseudouridine synthase RsuA family.</text>
</comment>
<dbReference type="OMA" id="NALCHAG"/>
<evidence type="ECO:0000256" key="1">
    <source>
        <dbReference type="ARBA" id="ARBA00008348"/>
    </source>
</evidence>
<dbReference type="OrthoDB" id="440619at2759"/>
<dbReference type="RefSeq" id="XP_005717874.1">
    <property type="nucleotide sequence ID" value="XM_005717817.1"/>
</dbReference>
<accession>R7QKV7</accession>
<dbReference type="EMBL" id="HG001892">
    <property type="protein sequence ID" value="CDF38005.1"/>
    <property type="molecule type" value="Genomic_DNA"/>
</dbReference>
<dbReference type="InterPro" id="IPR018496">
    <property type="entry name" value="PsdUridine_synth_RsuA/RluB_CS"/>
</dbReference>
<dbReference type="Pfam" id="PF00849">
    <property type="entry name" value="PseudoU_synth_2"/>
    <property type="match status" value="1"/>
</dbReference>
<dbReference type="PANTHER" id="PTHR47683:SF2">
    <property type="entry name" value="RNA-BINDING S4 DOMAIN-CONTAINING PROTEIN"/>
    <property type="match status" value="1"/>
</dbReference>
<sequence length="284" mass="31975">MSGVVSSRKRVAALVSSQRLAIVPRHDRGRRITVRSSAVHVNLGTSQVLLDGCELPRPAPAAYFVFQKPVGCITTRGTDQSKRHTRPSVMDVLRCDERNAPLLEADAKPVGRLDCDSEGLLFFSNDGDFTKAVLRPEFRVPKTYLVVVSGRRLPKFIDRIAEADLLRLRQGVRLGNSKDIGKAEEADIVKTHEVLKFKDWGWNAGKEECLSMTLCEGKFREVRRMIKEIGLRVVRLRRVAIGGVEDPLLPFGLCRQLSEEEQRGLLQTIGGRLSHDEIRSMHWR</sequence>
<dbReference type="Gramene" id="CDF38005">
    <property type="protein sequence ID" value="CDF38005"/>
    <property type="gene ID" value="CHC_T00006048001"/>
</dbReference>
<dbReference type="KEGG" id="ccp:CHC_T00006048001"/>
<dbReference type="AlphaFoldDB" id="R7QKV7"/>
<reference evidence="5" key="1">
    <citation type="journal article" date="2013" name="Proc. Natl. Acad. Sci. U.S.A.">
        <title>Genome structure and metabolic features in the red seaweed Chondrus crispus shed light on evolution of the Archaeplastida.</title>
        <authorList>
            <person name="Collen J."/>
            <person name="Porcel B."/>
            <person name="Carre W."/>
            <person name="Ball S.G."/>
            <person name="Chaparro C."/>
            <person name="Tonon T."/>
            <person name="Barbeyron T."/>
            <person name="Michel G."/>
            <person name="Noel B."/>
            <person name="Valentin K."/>
            <person name="Elias M."/>
            <person name="Artiguenave F."/>
            <person name="Arun A."/>
            <person name="Aury J.M."/>
            <person name="Barbosa-Neto J.F."/>
            <person name="Bothwell J.H."/>
            <person name="Bouget F.Y."/>
            <person name="Brillet L."/>
            <person name="Cabello-Hurtado F."/>
            <person name="Capella-Gutierrez S."/>
            <person name="Charrier B."/>
            <person name="Cladiere L."/>
            <person name="Cock J.M."/>
            <person name="Coelho S.M."/>
            <person name="Colleoni C."/>
            <person name="Czjzek M."/>
            <person name="Da Silva C."/>
            <person name="Delage L."/>
            <person name="Denoeud F."/>
            <person name="Deschamps P."/>
            <person name="Dittami S.M."/>
            <person name="Gabaldon T."/>
            <person name="Gachon C.M."/>
            <person name="Groisillier A."/>
            <person name="Herve C."/>
            <person name="Jabbari K."/>
            <person name="Katinka M."/>
            <person name="Kloareg B."/>
            <person name="Kowalczyk N."/>
            <person name="Labadie K."/>
            <person name="Leblanc C."/>
            <person name="Lopez P.J."/>
            <person name="McLachlan D.H."/>
            <person name="Meslet-Cladiere L."/>
            <person name="Moustafa A."/>
            <person name="Nehr Z."/>
            <person name="Nyvall Collen P."/>
            <person name="Panaud O."/>
            <person name="Partensky F."/>
            <person name="Poulain J."/>
            <person name="Rensing S.A."/>
            <person name="Rousvoal S."/>
            <person name="Samson G."/>
            <person name="Symeonidi A."/>
            <person name="Weissenbach J."/>
            <person name="Zambounis A."/>
            <person name="Wincker P."/>
            <person name="Boyen C."/>
        </authorList>
    </citation>
    <scope>NUCLEOTIDE SEQUENCE [LARGE SCALE GENOMIC DNA]</scope>
    <source>
        <strain evidence="5">cv. Stackhouse</strain>
    </source>
</reference>
<dbReference type="GeneID" id="17325593"/>
<feature type="domain" description="Pseudouridine synthase RsuA/RluA-like" evidence="3">
    <location>
        <begin position="63"/>
        <end position="226"/>
    </location>
</feature>
<organism evidence="4 5">
    <name type="scientific">Chondrus crispus</name>
    <name type="common">Carrageen Irish moss</name>
    <name type="synonym">Polymorpha crispa</name>
    <dbReference type="NCBI Taxonomy" id="2769"/>
    <lineage>
        <taxon>Eukaryota</taxon>
        <taxon>Rhodophyta</taxon>
        <taxon>Florideophyceae</taxon>
        <taxon>Rhodymeniophycidae</taxon>
        <taxon>Gigartinales</taxon>
        <taxon>Gigartinaceae</taxon>
        <taxon>Chondrus</taxon>
    </lineage>
</organism>
<keyword evidence="2" id="KW-0413">Isomerase</keyword>
<evidence type="ECO:0000256" key="2">
    <source>
        <dbReference type="ARBA" id="ARBA00023235"/>
    </source>
</evidence>
<name>R7QKV7_CHOCR</name>
<keyword evidence="5" id="KW-1185">Reference proteome</keyword>
<gene>
    <name evidence="4" type="ORF">CHC_T00006048001</name>
</gene>
<dbReference type="GO" id="GO:0003723">
    <property type="term" value="F:RNA binding"/>
    <property type="evidence" value="ECO:0007669"/>
    <property type="project" value="InterPro"/>
</dbReference>
<dbReference type="SUPFAM" id="SSF55120">
    <property type="entry name" value="Pseudouridine synthase"/>
    <property type="match status" value="1"/>
</dbReference>
<dbReference type="InterPro" id="IPR042092">
    <property type="entry name" value="PsdUridine_s_RsuA/RluB/E/F_cat"/>
</dbReference>
<dbReference type="InterPro" id="IPR020103">
    <property type="entry name" value="PsdUridine_synth_cat_dom_sf"/>
</dbReference>
<dbReference type="InterPro" id="IPR020094">
    <property type="entry name" value="TruA/RsuA/RluB/E/F_N"/>
</dbReference>